<evidence type="ECO:0000313" key="7">
    <source>
        <dbReference type="Proteomes" id="UP000323386"/>
    </source>
</evidence>
<feature type="compositionally biased region" description="Low complexity" evidence="4">
    <location>
        <begin position="209"/>
        <end position="222"/>
    </location>
</feature>
<feature type="compositionally biased region" description="Polar residues" evidence="4">
    <location>
        <begin position="774"/>
        <end position="794"/>
    </location>
</feature>
<protein>
    <submittedName>
        <fullName evidence="6">Uncharacterized protein</fullName>
    </submittedName>
</protein>
<evidence type="ECO:0000313" key="6">
    <source>
        <dbReference type="EMBL" id="SPO35779.1"/>
    </source>
</evidence>
<feature type="region of interest" description="Disordered" evidence="4">
    <location>
        <begin position="195"/>
        <end position="224"/>
    </location>
</feature>
<keyword evidence="2 3" id="KW-0040">ANK repeat</keyword>
<feature type="compositionally biased region" description="Low complexity" evidence="4">
    <location>
        <begin position="764"/>
        <end position="773"/>
    </location>
</feature>
<dbReference type="PROSITE" id="PS50088">
    <property type="entry name" value="ANK_REPEAT"/>
    <property type="match status" value="2"/>
</dbReference>
<feature type="compositionally biased region" description="Polar residues" evidence="4">
    <location>
        <begin position="650"/>
        <end position="660"/>
    </location>
</feature>
<name>A0A5C3EX68_9BASI</name>
<gene>
    <name evidence="6" type="ORF">PSFLO_01250</name>
</gene>
<feature type="compositionally biased region" description="Polar residues" evidence="4">
    <location>
        <begin position="944"/>
        <end position="956"/>
    </location>
</feature>
<dbReference type="SUPFAM" id="SSF48403">
    <property type="entry name" value="Ankyrin repeat"/>
    <property type="match status" value="1"/>
</dbReference>
<organism evidence="6 7">
    <name type="scientific">Pseudozyma flocculosa</name>
    <dbReference type="NCBI Taxonomy" id="84751"/>
    <lineage>
        <taxon>Eukaryota</taxon>
        <taxon>Fungi</taxon>
        <taxon>Dikarya</taxon>
        <taxon>Basidiomycota</taxon>
        <taxon>Ustilaginomycotina</taxon>
        <taxon>Ustilaginomycetes</taxon>
        <taxon>Ustilaginales</taxon>
        <taxon>Ustilaginaceae</taxon>
        <taxon>Pseudozyma</taxon>
    </lineage>
</organism>
<sequence>MPSWLLALVAINWWVALSSSLDRPWPSSATSIIMMQTGPPWPPLSTAEVLALPSDFPGPFRFLSTSASPCTPCEAIDGPRAWLPLTRQPFIYPALIRDGRHSALDHYRACYDTSIQPRPSKAVRTPARLLPRLYGPTSGSAQSRRCCCCYFCPYHRGRHLVLGLARSLAPRRRRNGGPRLARMMPSFLYPSTPQAFIKPSLPSPPARNASGSSTAGASAATSQTTLAQRFRRAIKHDDLALAQRIASRAFELQQQQQQQQQQHQHQHQHQPWQTDQLQPRPSPGFEALQPSVGLVRPLPSKPIPRTATSRRPLSGGHPFDVRNVQHAELAGKRTKLPNYTYRLGASHESSLDDGRDSSLVLAIKNNADIELIRWLIEMGHEQKGPSNDIYGHNVLHLAALYDRADVIYAYSTYSSIYVAVPMSELVDRCSFHDRRTPLHLACIKGHEDVARQLLDLGATIDAPDREGNTALHCASAWGHLSLVQLLIERGCSFATQNQDGFTAADFAFTHSVKAALEAFGRAQFEARKRTRRGQAAANASSSAAASGSASAPGAGPSGSAFRRSLDDDTYFGRHGGKPRTEFKPPPLPLGIDQAVKGVVYSPKPIAPHSATLSAFEGHGYGLDQEEALSGKLYDDWDPERTFAQPGQDLHASNRNGTTSPHRPLMLGAGNDASSYVRPSLDLYSEYLAHSAAGAQREASDRASEASNARGPMSAGPTSTGRVMHSFSPRPSLQEDRQRAPSDLWRGGRRSPLPPSQSDGAFRPQQQQQQQQQQWHVASQSQGARRGSPSPSNGDSPRAATRHRFASLADHVRGNNASATSLFRRGPSPNLERRGTPPIPTQGPTTAGKQRAAKGSASGEAGATSPPSQSVNLSSSLPSSSVLAAGPSKSLPKKPPSSGAGGSGSGGTKDKDKDKVVQQLLEFADVPTRVWSRSPLLAEAGPSGGASTRSGATVSSPKQHHGGKGKAAAATNDNEAALRHQLKILL</sequence>
<dbReference type="PANTHER" id="PTHR24171">
    <property type="entry name" value="ANKYRIN REPEAT DOMAIN-CONTAINING PROTEIN 39-RELATED"/>
    <property type="match status" value="1"/>
</dbReference>
<evidence type="ECO:0000256" key="1">
    <source>
        <dbReference type="ARBA" id="ARBA00022737"/>
    </source>
</evidence>
<feature type="compositionally biased region" description="Low complexity" evidence="4">
    <location>
        <begin position="841"/>
        <end position="889"/>
    </location>
</feature>
<reference evidence="6 7" key="1">
    <citation type="submission" date="2018-03" db="EMBL/GenBank/DDBJ databases">
        <authorList>
            <person name="Guldener U."/>
        </authorList>
    </citation>
    <scope>NUCLEOTIDE SEQUENCE [LARGE SCALE GENOMIC DNA]</scope>
    <source>
        <strain evidence="6 7">DAOM196992</strain>
    </source>
</reference>
<dbReference type="OrthoDB" id="341259at2759"/>
<dbReference type="PANTHER" id="PTHR24171:SF9">
    <property type="entry name" value="ANKYRIN REPEAT DOMAIN-CONTAINING PROTEIN 39"/>
    <property type="match status" value="1"/>
</dbReference>
<evidence type="ECO:0000256" key="3">
    <source>
        <dbReference type="PROSITE-ProRule" id="PRU00023"/>
    </source>
</evidence>
<keyword evidence="7" id="KW-1185">Reference proteome</keyword>
<feature type="compositionally biased region" description="Low complexity" evidence="4">
    <location>
        <begin position="535"/>
        <end position="560"/>
    </location>
</feature>
<dbReference type="Gene3D" id="1.25.40.20">
    <property type="entry name" value="Ankyrin repeat-containing domain"/>
    <property type="match status" value="1"/>
</dbReference>
<dbReference type="Pfam" id="PF12796">
    <property type="entry name" value="Ank_2"/>
    <property type="match status" value="1"/>
</dbReference>
<dbReference type="EMBL" id="OOIP01000003">
    <property type="protein sequence ID" value="SPO35779.1"/>
    <property type="molecule type" value="Genomic_DNA"/>
</dbReference>
<dbReference type="Proteomes" id="UP000323386">
    <property type="component" value="Unassembled WGS sequence"/>
</dbReference>
<evidence type="ECO:0000256" key="4">
    <source>
        <dbReference type="SAM" id="MobiDB-lite"/>
    </source>
</evidence>
<feature type="signal peptide" evidence="5">
    <location>
        <begin position="1"/>
        <end position="20"/>
    </location>
</feature>
<evidence type="ECO:0000256" key="5">
    <source>
        <dbReference type="SAM" id="SignalP"/>
    </source>
</evidence>
<dbReference type="InterPro" id="IPR002110">
    <property type="entry name" value="Ankyrin_rpt"/>
</dbReference>
<proteinExistence type="predicted"/>
<dbReference type="SMART" id="SM00248">
    <property type="entry name" value="ANK"/>
    <property type="match status" value="4"/>
</dbReference>
<feature type="repeat" description="ANK" evidence="3">
    <location>
        <begin position="466"/>
        <end position="498"/>
    </location>
</feature>
<feature type="repeat" description="ANK" evidence="3">
    <location>
        <begin position="433"/>
        <end position="465"/>
    </location>
</feature>
<feature type="region of interest" description="Disordered" evidence="4">
    <location>
        <begin position="252"/>
        <end position="320"/>
    </location>
</feature>
<accession>A0A5C3EX68</accession>
<keyword evidence="5" id="KW-0732">Signal</keyword>
<dbReference type="InterPro" id="IPR036770">
    <property type="entry name" value="Ankyrin_rpt-contain_sf"/>
</dbReference>
<dbReference type="PROSITE" id="PS50297">
    <property type="entry name" value="ANK_REP_REGION"/>
    <property type="match status" value="2"/>
</dbReference>
<feature type="chain" id="PRO_5022967177" evidence="5">
    <location>
        <begin position="21"/>
        <end position="985"/>
    </location>
</feature>
<keyword evidence="1" id="KW-0677">Repeat</keyword>
<dbReference type="AlphaFoldDB" id="A0A5C3EX68"/>
<feature type="region of interest" description="Disordered" evidence="4">
    <location>
        <begin position="694"/>
        <end position="973"/>
    </location>
</feature>
<feature type="compositionally biased region" description="Low complexity" evidence="4">
    <location>
        <begin position="253"/>
        <end position="263"/>
    </location>
</feature>
<evidence type="ECO:0000256" key="2">
    <source>
        <dbReference type="ARBA" id="ARBA00023043"/>
    </source>
</evidence>
<feature type="region of interest" description="Disordered" evidence="4">
    <location>
        <begin position="527"/>
        <end position="588"/>
    </location>
</feature>
<feature type="region of interest" description="Disordered" evidence="4">
    <location>
        <begin position="636"/>
        <end position="670"/>
    </location>
</feature>